<dbReference type="CDD" id="cd03424">
    <property type="entry name" value="NUDIX_ADPRase_Nudt5_UGPPase_Nudt14"/>
    <property type="match status" value="1"/>
</dbReference>
<dbReference type="InterPro" id="IPR015797">
    <property type="entry name" value="NUDIX_hydrolase-like_dom_sf"/>
</dbReference>
<name>A0A926FD10_9FIRM</name>
<evidence type="ECO:0000259" key="3">
    <source>
        <dbReference type="PROSITE" id="PS51462"/>
    </source>
</evidence>
<evidence type="ECO:0000313" key="4">
    <source>
        <dbReference type="EMBL" id="MBC8596064.1"/>
    </source>
</evidence>
<dbReference type="PANTHER" id="PTHR11839:SF18">
    <property type="entry name" value="NUDIX HYDROLASE DOMAIN-CONTAINING PROTEIN"/>
    <property type="match status" value="1"/>
</dbReference>
<dbReference type="Proteomes" id="UP000647416">
    <property type="component" value="Unassembled WGS sequence"/>
</dbReference>
<dbReference type="AlphaFoldDB" id="A0A926FD10"/>
<dbReference type="RefSeq" id="WP_262431621.1">
    <property type="nucleotide sequence ID" value="NZ_JACRTE010000003.1"/>
</dbReference>
<dbReference type="SUPFAM" id="SSF55811">
    <property type="entry name" value="Nudix"/>
    <property type="match status" value="1"/>
</dbReference>
<sequence length="179" mass="19982">MIVKEKTIETTHIFKGRIIDVSVDTVVLPDGKKASRELVRHPGGVCVVAYDGDNIYLVKQYRKPYDEVVTELPAGKLEYGEDPLECGKRELLEEAGMTAENFESLGKFYSSPGFCSETIYAYLATGLKKFGQHLDEDEYLDVIKVKFDDAVKMVMNGEICDGKSVSAILKSAFVLRNKI</sequence>
<dbReference type="GO" id="GO:0016787">
    <property type="term" value="F:hydrolase activity"/>
    <property type="evidence" value="ECO:0007669"/>
    <property type="project" value="UniProtKB-KW"/>
</dbReference>
<comment type="caution">
    <text evidence="4">The sequence shown here is derived from an EMBL/GenBank/DDBJ whole genome shotgun (WGS) entry which is preliminary data.</text>
</comment>
<dbReference type="InterPro" id="IPR000086">
    <property type="entry name" value="NUDIX_hydrolase_dom"/>
</dbReference>
<dbReference type="PANTHER" id="PTHR11839">
    <property type="entry name" value="UDP/ADP-SUGAR PYROPHOSPHATASE"/>
    <property type="match status" value="1"/>
</dbReference>
<dbReference type="GO" id="GO:0006753">
    <property type="term" value="P:nucleoside phosphate metabolic process"/>
    <property type="evidence" value="ECO:0007669"/>
    <property type="project" value="TreeGrafter"/>
</dbReference>
<evidence type="ECO:0000256" key="1">
    <source>
        <dbReference type="ARBA" id="ARBA00001946"/>
    </source>
</evidence>
<accession>A0A926FD10</accession>
<dbReference type="Gene3D" id="3.90.79.10">
    <property type="entry name" value="Nucleoside Triphosphate Pyrophosphohydrolase"/>
    <property type="match status" value="1"/>
</dbReference>
<keyword evidence="5" id="KW-1185">Reference proteome</keyword>
<keyword evidence="2 4" id="KW-0378">Hydrolase</keyword>
<dbReference type="Pfam" id="PF00293">
    <property type="entry name" value="NUDIX"/>
    <property type="match status" value="1"/>
</dbReference>
<reference evidence="4" key="1">
    <citation type="submission" date="2020-08" db="EMBL/GenBank/DDBJ databases">
        <title>Genome public.</title>
        <authorList>
            <person name="Liu C."/>
            <person name="Sun Q."/>
        </authorList>
    </citation>
    <scope>NUCLEOTIDE SEQUENCE</scope>
    <source>
        <strain evidence="4">NSJ-50</strain>
    </source>
</reference>
<evidence type="ECO:0000313" key="5">
    <source>
        <dbReference type="Proteomes" id="UP000647416"/>
    </source>
</evidence>
<dbReference type="GO" id="GO:0019693">
    <property type="term" value="P:ribose phosphate metabolic process"/>
    <property type="evidence" value="ECO:0007669"/>
    <property type="project" value="TreeGrafter"/>
</dbReference>
<proteinExistence type="predicted"/>
<dbReference type="PROSITE" id="PS51462">
    <property type="entry name" value="NUDIX"/>
    <property type="match status" value="1"/>
</dbReference>
<dbReference type="FunFam" id="3.90.79.10:FF:000024">
    <property type="entry name" value="ADP-ribose pyrophosphatase"/>
    <property type="match status" value="1"/>
</dbReference>
<evidence type="ECO:0000256" key="2">
    <source>
        <dbReference type="ARBA" id="ARBA00022801"/>
    </source>
</evidence>
<comment type="cofactor">
    <cofactor evidence="1">
        <name>Mg(2+)</name>
        <dbReference type="ChEBI" id="CHEBI:18420"/>
    </cofactor>
</comment>
<dbReference type="GO" id="GO:0005829">
    <property type="term" value="C:cytosol"/>
    <property type="evidence" value="ECO:0007669"/>
    <property type="project" value="TreeGrafter"/>
</dbReference>
<dbReference type="EMBL" id="JACRTE010000003">
    <property type="protein sequence ID" value="MBC8596064.1"/>
    <property type="molecule type" value="Genomic_DNA"/>
</dbReference>
<gene>
    <name evidence="4" type="ORF">H8706_04170</name>
</gene>
<feature type="domain" description="Nudix hydrolase" evidence="3">
    <location>
        <begin position="38"/>
        <end position="167"/>
    </location>
</feature>
<organism evidence="4 5">
    <name type="scientific">Qingrenia yutianensis</name>
    <dbReference type="NCBI Taxonomy" id="2763676"/>
    <lineage>
        <taxon>Bacteria</taxon>
        <taxon>Bacillati</taxon>
        <taxon>Bacillota</taxon>
        <taxon>Clostridia</taxon>
        <taxon>Eubacteriales</taxon>
        <taxon>Oscillospiraceae</taxon>
        <taxon>Qingrenia</taxon>
    </lineage>
</organism>
<protein>
    <submittedName>
        <fullName evidence="4">NUDIX hydrolase</fullName>
    </submittedName>
</protein>